<keyword evidence="1" id="KW-0614">Plasmid</keyword>
<dbReference type="EMBL" id="CP025015">
    <property type="protein sequence ID" value="AUW47567.1"/>
    <property type="molecule type" value="Genomic_DNA"/>
</dbReference>
<evidence type="ECO:0000313" key="1">
    <source>
        <dbReference type="EMBL" id="AUW47567.1"/>
    </source>
</evidence>
<evidence type="ECO:0000313" key="2">
    <source>
        <dbReference type="Proteomes" id="UP000238523"/>
    </source>
</evidence>
<sequence>MGALLPQFPYRSINVTVPRHPLHRQIAQVRFQAVDIADEQFSQATREGDVVGTLQKTRITGQQFIRQEDEHSD</sequence>
<name>A0A2K9ZH34_RHILE</name>
<proteinExistence type="predicted"/>
<accession>A0A2K9ZH34</accession>
<protein>
    <submittedName>
        <fullName evidence="1">Uncharacterized protein</fullName>
    </submittedName>
</protein>
<dbReference type="Proteomes" id="UP000238523">
    <property type="component" value="Plasmid pRLN3"/>
</dbReference>
<reference evidence="1 2" key="1">
    <citation type="submission" date="2017-11" db="EMBL/GenBank/DDBJ databases">
        <title>Complete genome of Rhizobium leguminosarum Norway, an ineffective micro-symbiont.</title>
        <authorList>
            <person name="Hoffrichter A."/>
            <person name="Liang J."/>
            <person name="Brachmann A."/>
            <person name="Marin M."/>
        </authorList>
    </citation>
    <scope>NUCLEOTIDE SEQUENCE [LARGE SCALE GENOMIC DNA]</scope>
    <source>
        <strain evidence="1 2">Norway</strain>
        <plasmid evidence="2">Plasmid prln3</plasmid>
    </source>
</reference>
<geneLocation type="plasmid" evidence="2">
    <name>prln3</name>
</geneLocation>
<gene>
    <name evidence="1" type="ORF">CUJ84_pRLN3000454</name>
</gene>
<organism evidence="1 2">
    <name type="scientific">Rhizobium leguminosarum</name>
    <dbReference type="NCBI Taxonomy" id="384"/>
    <lineage>
        <taxon>Bacteria</taxon>
        <taxon>Pseudomonadati</taxon>
        <taxon>Pseudomonadota</taxon>
        <taxon>Alphaproteobacteria</taxon>
        <taxon>Hyphomicrobiales</taxon>
        <taxon>Rhizobiaceae</taxon>
        <taxon>Rhizobium/Agrobacterium group</taxon>
        <taxon>Rhizobium</taxon>
    </lineage>
</organism>
<dbReference type="AlphaFoldDB" id="A0A2K9ZH34"/>